<feature type="transmembrane region" description="Helical" evidence="1">
    <location>
        <begin position="235"/>
        <end position="259"/>
    </location>
</feature>
<feature type="transmembrane region" description="Helical" evidence="1">
    <location>
        <begin position="199"/>
        <end position="223"/>
    </location>
</feature>
<organism evidence="3 4">
    <name type="scientific">Motilibacter deserti</name>
    <dbReference type="NCBI Taxonomy" id="2714956"/>
    <lineage>
        <taxon>Bacteria</taxon>
        <taxon>Bacillati</taxon>
        <taxon>Actinomycetota</taxon>
        <taxon>Actinomycetes</taxon>
        <taxon>Motilibacterales</taxon>
        <taxon>Motilibacteraceae</taxon>
        <taxon>Motilibacter</taxon>
    </lineage>
</organism>
<sequence length="312" mass="31803">MSAPAEPTALLPPGPAPRRHYGRPVTVALLLALVVACAATVAATYRVFVRSQTGQLVEAAALGGTDLGRDRLLPRVTQVLDVVSVASLAVAVVVLAGIGLLRGRWRSALAAGVLVAGSNVTTQLLKKELLTRPDFGFDGYPDNTLPSGHTTVAASVAAAAVLVCPRRLRPLVALLGCAYAVVTGVATLAANWHRPSDAIAAYPIVLGWGALVAAFVVALSPPAPGRGAPDRAHRVVGLFLGSCAVPVGAGAAVAIAVTADRVPSPLGEYRRNLAYAGGAAAIVAVELVAMAVWLAVVTLVDEAGLGRRRARI</sequence>
<feature type="transmembrane region" description="Helical" evidence="1">
    <location>
        <begin position="145"/>
        <end position="164"/>
    </location>
</feature>
<accession>A0ABX0H0X3</accession>
<feature type="transmembrane region" description="Helical" evidence="1">
    <location>
        <begin position="82"/>
        <end position="101"/>
    </location>
</feature>
<dbReference type="SUPFAM" id="SSF48317">
    <property type="entry name" value="Acid phosphatase/Vanadium-dependent haloperoxidase"/>
    <property type="match status" value="1"/>
</dbReference>
<feature type="transmembrane region" description="Helical" evidence="1">
    <location>
        <begin position="171"/>
        <end position="193"/>
    </location>
</feature>
<protein>
    <submittedName>
        <fullName evidence="3">Phosphatase PAP2 family protein</fullName>
    </submittedName>
</protein>
<dbReference type="Gene3D" id="1.20.144.10">
    <property type="entry name" value="Phosphatidic acid phosphatase type 2/haloperoxidase"/>
    <property type="match status" value="1"/>
</dbReference>
<dbReference type="RefSeq" id="WP_166284923.1">
    <property type="nucleotide sequence ID" value="NZ_JAANNP010000186.1"/>
</dbReference>
<dbReference type="SMART" id="SM00014">
    <property type="entry name" value="acidPPc"/>
    <property type="match status" value="1"/>
</dbReference>
<keyword evidence="1" id="KW-1133">Transmembrane helix</keyword>
<feature type="transmembrane region" description="Helical" evidence="1">
    <location>
        <begin position="27"/>
        <end position="48"/>
    </location>
</feature>
<gene>
    <name evidence="3" type="ORF">G9H71_22150</name>
</gene>
<evidence type="ECO:0000259" key="2">
    <source>
        <dbReference type="SMART" id="SM00014"/>
    </source>
</evidence>
<reference evidence="3 4" key="1">
    <citation type="submission" date="2020-03" db="EMBL/GenBank/DDBJ databases">
        <title>Two novel Motilibacter sp.</title>
        <authorList>
            <person name="Liu S."/>
        </authorList>
    </citation>
    <scope>NUCLEOTIDE SEQUENCE [LARGE SCALE GENOMIC DNA]</scope>
    <source>
        <strain evidence="3 4">E257</strain>
    </source>
</reference>
<dbReference type="Pfam" id="PF01569">
    <property type="entry name" value="PAP2"/>
    <property type="match status" value="1"/>
</dbReference>
<dbReference type="EMBL" id="JAANNP010000186">
    <property type="protein sequence ID" value="NHC16493.1"/>
    <property type="molecule type" value="Genomic_DNA"/>
</dbReference>
<feature type="transmembrane region" description="Helical" evidence="1">
    <location>
        <begin position="279"/>
        <end position="300"/>
    </location>
</feature>
<comment type="caution">
    <text evidence="3">The sequence shown here is derived from an EMBL/GenBank/DDBJ whole genome shotgun (WGS) entry which is preliminary data.</text>
</comment>
<keyword evidence="1" id="KW-0812">Transmembrane</keyword>
<feature type="domain" description="Phosphatidic acid phosphatase type 2/haloperoxidase" evidence="2">
    <location>
        <begin position="105"/>
        <end position="213"/>
    </location>
</feature>
<feature type="transmembrane region" description="Helical" evidence="1">
    <location>
        <begin position="108"/>
        <end position="125"/>
    </location>
</feature>
<keyword evidence="4" id="KW-1185">Reference proteome</keyword>
<evidence type="ECO:0000313" key="4">
    <source>
        <dbReference type="Proteomes" id="UP000800981"/>
    </source>
</evidence>
<dbReference type="CDD" id="cd01610">
    <property type="entry name" value="PAP2_like"/>
    <property type="match status" value="1"/>
</dbReference>
<proteinExistence type="predicted"/>
<keyword evidence="1" id="KW-0472">Membrane</keyword>
<dbReference type="InterPro" id="IPR036938">
    <property type="entry name" value="PAP2/HPO_sf"/>
</dbReference>
<dbReference type="InterPro" id="IPR000326">
    <property type="entry name" value="PAP2/HPO"/>
</dbReference>
<name>A0ABX0H0X3_9ACTN</name>
<evidence type="ECO:0000256" key="1">
    <source>
        <dbReference type="SAM" id="Phobius"/>
    </source>
</evidence>
<evidence type="ECO:0000313" key="3">
    <source>
        <dbReference type="EMBL" id="NHC16493.1"/>
    </source>
</evidence>
<dbReference type="Proteomes" id="UP000800981">
    <property type="component" value="Unassembled WGS sequence"/>
</dbReference>